<dbReference type="WBParaSite" id="jg16363">
    <property type="protein sequence ID" value="jg16363"/>
    <property type="gene ID" value="jg16363"/>
</dbReference>
<reference evidence="3" key="1">
    <citation type="submission" date="2022-11" db="UniProtKB">
        <authorList>
            <consortium name="WormBaseParasite"/>
        </authorList>
    </citation>
    <scope>IDENTIFICATION</scope>
</reference>
<accession>A0A915D5V3</accession>
<name>A0A915D5V3_9BILA</name>
<sequence>MPSRRDIKALETLAARSQPLPVCSTSGGFSSEGHQLQAHPPAGLRHSYGDTEQANVVHAPLTKAASTASCCAMPSSSGSLILSERAAGNVPAAIKHIAAKSHFPVTGQNVDGDLQEVMN</sequence>
<keyword evidence="2" id="KW-1185">Reference proteome</keyword>
<evidence type="ECO:0000256" key="1">
    <source>
        <dbReference type="SAM" id="MobiDB-lite"/>
    </source>
</evidence>
<feature type="region of interest" description="Disordered" evidence="1">
    <location>
        <begin position="24"/>
        <end position="48"/>
    </location>
</feature>
<organism evidence="2 3">
    <name type="scientific">Ditylenchus dipsaci</name>
    <dbReference type="NCBI Taxonomy" id="166011"/>
    <lineage>
        <taxon>Eukaryota</taxon>
        <taxon>Metazoa</taxon>
        <taxon>Ecdysozoa</taxon>
        <taxon>Nematoda</taxon>
        <taxon>Chromadorea</taxon>
        <taxon>Rhabditida</taxon>
        <taxon>Tylenchina</taxon>
        <taxon>Tylenchomorpha</taxon>
        <taxon>Sphaerularioidea</taxon>
        <taxon>Anguinidae</taxon>
        <taxon>Anguininae</taxon>
        <taxon>Ditylenchus</taxon>
    </lineage>
</organism>
<protein>
    <submittedName>
        <fullName evidence="3">Uncharacterized protein</fullName>
    </submittedName>
</protein>
<evidence type="ECO:0000313" key="2">
    <source>
        <dbReference type="Proteomes" id="UP000887574"/>
    </source>
</evidence>
<feature type="compositionally biased region" description="Polar residues" evidence="1">
    <location>
        <begin position="24"/>
        <end position="34"/>
    </location>
</feature>
<dbReference type="AlphaFoldDB" id="A0A915D5V3"/>
<evidence type="ECO:0000313" key="3">
    <source>
        <dbReference type="WBParaSite" id="jg16363"/>
    </source>
</evidence>
<proteinExistence type="predicted"/>
<dbReference type="Proteomes" id="UP000887574">
    <property type="component" value="Unplaced"/>
</dbReference>